<keyword evidence="3" id="KW-1185">Reference proteome</keyword>
<dbReference type="EMBL" id="SJPN01000033">
    <property type="protein sequence ID" value="TWT87787.1"/>
    <property type="molecule type" value="Genomic_DNA"/>
</dbReference>
<dbReference type="Proteomes" id="UP000320176">
    <property type="component" value="Unassembled WGS sequence"/>
</dbReference>
<protein>
    <recommendedName>
        <fullName evidence="4">Cytochrome C</fullName>
    </recommendedName>
</protein>
<feature type="chain" id="PRO_5022905979" description="Cytochrome C" evidence="1">
    <location>
        <begin position="26"/>
        <end position="150"/>
    </location>
</feature>
<accession>A0A5C5ZLD9</accession>
<organism evidence="2 3">
    <name type="scientific">Stieleria varia</name>
    <dbReference type="NCBI Taxonomy" id="2528005"/>
    <lineage>
        <taxon>Bacteria</taxon>
        <taxon>Pseudomonadati</taxon>
        <taxon>Planctomycetota</taxon>
        <taxon>Planctomycetia</taxon>
        <taxon>Pirellulales</taxon>
        <taxon>Pirellulaceae</taxon>
        <taxon>Stieleria</taxon>
    </lineage>
</organism>
<name>A0A5C5ZLD9_9BACT</name>
<comment type="caution">
    <text evidence="2">The sequence shown here is derived from an EMBL/GenBank/DDBJ whole genome shotgun (WGS) entry which is preliminary data.</text>
</comment>
<proteinExistence type="predicted"/>
<dbReference type="AlphaFoldDB" id="A0A5C5ZLD9"/>
<dbReference type="GO" id="GO:0005506">
    <property type="term" value="F:iron ion binding"/>
    <property type="evidence" value="ECO:0007669"/>
    <property type="project" value="InterPro"/>
</dbReference>
<dbReference type="GO" id="GO:0009055">
    <property type="term" value="F:electron transfer activity"/>
    <property type="evidence" value="ECO:0007669"/>
    <property type="project" value="InterPro"/>
</dbReference>
<dbReference type="OrthoDB" id="287770at2"/>
<keyword evidence="1" id="KW-0732">Signal</keyword>
<dbReference type="GO" id="GO:0020037">
    <property type="term" value="F:heme binding"/>
    <property type="evidence" value="ECO:0007669"/>
    <property type="project" value="InterPro"/>
</dbReference>
<feature type="signal peptide" evidence="1">
    <location>
        <begin position="1"/>
        <end position="25"/>
    </location>
</feature>
<evidence type="ECO:0008006" key="4">
    <source>
        <dbReference type="Google" id="ProtNLM"/>
    </source>
</evidence>
<dbReference type="SUPFAM" id="SSF47175">
    <property type="entry name" value="Cytochromes"/>
    <property type="match status" value="1"/>
</dbReference>
<dbReference type="RefSeq" id="WP_146523831.1">
    <property type="nucleotide sequence ID" value="NZ_CP151726.1"/>
</dbReference>
<sequence length="150" mass="16951" precursor="true">MTKQIALTCIALVMFGWTATSISKAQQPDDPNAADKIIAPQKVVPLMRMKLDRAKDILEGLTIEDYDKIASNARSLRLLSMEAGWNVVQTEEYRRQSQDFRRACDAIEKAAQAKDINRAALSYVALTVRCVECHTYMRENDVELVKLSNE</sequence>
<evidence type="ECO:0000313" key="3">
    <source>
        <dbReference type="Proteomes" id="UP000320176"/>
    </source>
</evidence>
<evidence type="ECO:0000313" key="2">
    <source>
        <dbReference type="EMBL" id="TWT87787.1"/>
    </source>
</evidence>
<dbReference type="GO" id="GO:0022900">
    <property type="term" value="P:electron transport chain"/>
    <property type="evidence" value="ECO:0007669"/>
    <property type="project" value="InterPro"/>
</dbReference>
<evidence type="ECO:0000256" key="1">
    <source>
        <dbReference type="SAM" id="SignalP"/>
    </source>
</evidence>
<reference evidence="2 3" key="1">
    <citation type="submission" date="2019-02" db="EMBL/GenBank/DDBJ databases">
        <title>Deep-cultivation of Planctomycetes and their phenomic and genomic characterization uncovers novel biology.</title>
        <authorList>
            <person name="Wiegand S."/>
            <person name="Jogler M."/>
            <person name="Boedeker C."/>
            <person name="Pinto D."/>
            <person name="Vollmers J."/>
            <person name="Rivas-Marin E."/>
            <person name="Kohn T."/>
            <person name="Peeters S.H."/>
            <person name="Heuer A."/>
            <person name="Rast P."/>
            <person name="Oberbeckmann S."/>
            <person name="Bunk B."/>
            <person name="Jeske O."/>
            <person name="Meyerdierks A."/>
            <person name="Storesund J.E."/>
            <person name="Kallscheuer N."/>
            <person name="Luecker S."/>
            <person name="Lage O.M."/>
            <person name="Pohl T."/>
            <person name="Merkel B.J."/>
            <person name="Hornburger P."/>
            <person name="Mueller R.-W."/>
            <person name="Bruemmer F."/>
            <person name="Labrenz M."/>
            <person name="Spormann A.M."/>
            <person name="Op Den Camp H."/>
            <person name="Overmann J."/>
            <person name="Amann R."/>
            <person name="Jetten M.S.M."/>
            <person name="Mascher T."/>
            <person name="Medema M.H."/>
            <person name="Devos D.P."/>
            <person name="Kaster A.-K."/>
            <person name="Ovreas L."/>
            <person name="Rohde M."/>
            <person name="Galperin M.Y."/>
            <person name="Jogler C."/>
        </authorList>
    </citation>
    <scope>NUCLEOTIDE SEQUENCE [LARGE SCALE GENOMIC DNA]</scope>
    <source>
        <strain evidence="2 3">Pla52n</strain>
    </source>
</reference>
<gene>
    <name evidence="2" type="ORF">Pla52n_70060</name>
</gene>
<dbReference type="InterPro" id="IPR010980">
    <property type="entry name" value="Cyt_c/b562"/>
</dbReference>